<name>A0AA88KJH5_NAELO</name>
<gene>
    <name evidence="2" type="ORF">C9374_004574</name>
</gene>
<comment type="caution">
    <text evidence="2">The sequence shown here is derived from an EMBL/GenBank/DDBJ whole genome shotgun (WGS) entry which is preliminary data.</text>
</comment>
<evidence type="ECO:0000256" key="1">
    <source>
        <dbReference type="SAM" id="Phobius"/>
    </source>
</evidence>
<evidence type="ECO:0000313" key="3">
    <source>
        <dbReference type="Proteomes" id="UP000816034"/>
    </source>
</evidence>
<dbReference type="EMBL" id="PYSW02000021">
    <property type="protein sequence ID" value="KAG2383237.1"/>
    <property type="molecule type" value="Genomic_DNA"/>
</dbReference>
<dbReference type="Proteomes" id="UP000816034">
    <property type="component" value="Unassembled WGS sequence"/>
</dbReference>
<keyword evidence="3" id="KW-1185">Reference proteome</keyword>
<dbReference type="AlphaFoldDB" id="A0AA88KJH5"/>
<feature type="transmembrane region" description="Helical" evidence="1">
    <location>
        <begin position="108"/>
        <end position="125"/>
    </location>
</feature>
<keyword evidence="1" id="KW-0812">Transmembrane</keyword>
<reference evidence="2 3" key="1">
    <citation type="journal article" date="2018" name="BMC Genomics">
        <title>The genome of Naegleria lovaniensis, the basis for a comparative approach to unravel pathogenicity factors of the human pathogenic amoeba N. fowleri.</title>
        <authorList>
            <person name="Liechti N."/>
            <person name="Schurch N."/>
            <person name="Bruggmann R."/>
            <person name="Wittwer M."/>
        </authorList>
    </citation>
    <scope>NUCLEOTIDE SEQUENCE [LARGE SCALE GENOMIC DNA]</scope>
    <source>
        <strain evidence="2 3">ATCC 30569</strain>
    </source>
</reference>
<protein>
    <recommendedName>
        <fullName evidence="4">Transmembrane protein</fullName>
    </recommendedName>
</protein>
<keyword evidence="1" id="KW-0472">Membrane</keyword>
<evidence type="ECO:0000313" key="2">
    <source>
        <dbReference type="EMBL" id="KAG2383237.1"/>
    </source>
</evidence>
<keyword evidence="1" id="KW-1133">Transmembrane helix</keyword>
<accession>A0AA88KJH5</accession>
<dbReference type="GeneID" id="68097029"/>
<evidence type="ECO:0008006" key="4">
    <source>
        <dbReference type="Google" id="ProtNLM"/>
    </source>
</evidence>
<sequence length="174" mass="20006">MNPARYPLTEIFQIFVNLTKHQSLTKTEASSQKWSTIGTILSSIGTWIAFGSMAYHYSDIEHRIAEIKMKRNALIQQRNEAKLNENLHDIVNTVNNETDWMKDKLQPLLIPMFSGLTLFLGFYVVGRRQAFKKNLAMMIKERQKQFPNDPLLASMIPSSSSNRTYKPLSAIKVK</sequence>
<organism evidence="2 3">
    <name type="scientific">Naegleria lovaniensis</name>
    <name type="common">Amoeba</name>
    <dbReference type="NCBI Taxonomy" id="51637"/>
    <lineage>
        <taxon>Eukaryota</taxon>
        <taxon>Discoba</taxon>
        <taxon>Heterolobosea</taxon>
        <taxon>Tetramitia</taxon>
        <taxon>Eutetramitia</taxon>
        <taxon>Vahlkampfiidae</taxon>
        <taxon>Naegleria</taxon>
    </lineage>
</organism>
<dbReference type="RefSeq" id="XP_044548916.1">
    <property type="nucleotide sequence ID" value="XM_044694228.1"/>
</dbReference>
<proteinExistence type="predicted"/>